<dbReference type="RefSeq" id="WP_108994733.1">
    <property type="nucleotide sequence ID" value="NZ_BDQX01000291.1"/>
</dbReference>
<dbReference type="InterPro" id="IPR029058">
    <property type="entry name" value="AB_hydrolase_fold"/>
</dbReference>
<evidence type="ECO:0000259" key="2">
    <source>
        <dbReference type="PROSITE" id="PS51272"/>
    </source>
</evidence>
<evidence type="ECO:0000256" key="1">
    <source>
        <dbReference type="SAM" id="SignalP"/>
    </source>
</evidence>
<evidence type="ECO:0000313" key="4">
    <source>
        <dbReference type="Proteomes" id="UP000245202"/>
    </source>
</evidence>
<dbReference type="PROSITE" id="PS51272">
    <property type="entry name" value="SLH"/>
    <property type="match status" value="3"/>
</dbReference>
<dbReference type="SUPFAM" id="SSF53474">
    <property type="entry name" value="alpha/beta-Hydrolases"/>
    <property type="match status" value="1"/>
</dbReference>
<dbReference type="GO" id="GO:0008236">
    <property type="term" value="F:serine-type peptidase activity"/>
    <property type="evidence" value="ECO:0007669"/>
    <property type="project" value="InterPro"/>
</dbReference>
<feature type="domain" description="SLH" evidence="2">
    <location>
        <begin position="243"/>
        <end position="306"/>
    </location>
</feature>
<dbReference type="EMBL" id="BDQX01000291">
    <property type="protein sequence ID" value="GBG10184.1"/>
    <property type="molecule type" value="Genomic_DNA"/>
</dbReference>
<dbReference type="Pfam" id="PF00326">
    <property type="entry name" value="Peptidase_S9"/>
    <property type="match status" value="1"/>
</dbReference>
<accession>A0A2R5F2W9</accession>
<proteinExistence type="predicted"/>
<feature type="signal peptide" evidence="1">
    <location>
        <begin position="1"/>
        <end position="23"/>
    </location>
</feature>
<protein>
    <recommendedName>
        <fullName evidence="2">SLH domain-containing protein</fullName>
    </recommendedName>
</protein>
<feature type="chain" id="PRO_5015360105" description="SLH domain-containing protein" evidence="1">
    <location>
        <begin position="24"/>
        <end position="1553"/>
    </location>
</feature>
<keyword evidence="1" id="KW-0732">Signal</keyword>
<dbReference type="Proteomes" id="UP000245202">
    <property type="component" value="Unassembled WGS sequence"/>
</dbReference>
<comment type="caution">
    <text evidence="3">The sequence shown here is derived from an EMBL/GenBank/DDBJ whole genome shotgun (WGS) entry which is preliminary data.</text>
</comment>
<organism evidence="3 4">
    <name type="scientific">Paenibacillus agaridevorans</name>
    <dbReference type="NCBI Taxonomy" id="171404"/>
    <lineage>
        <taxon>Bacteria</taxon>
        <taxon>Bacillati</taxon>
        <taxon>Bacillota</taxon>
        <taxon>Bacilli</taxon>
        <taxon>Bacillales</taxon>
        <taxon>Paenibacillaceae</taxon>
        <taxon>Paenibacillus</taxon>
    </lineage>
</organism>
<reference evidence="3 4" key="1">
    <citation type="submission" date="2017-08" db="EMBL/GenBank/DDBJ databases">
        <title>Substantial Increase in Enzyme Production by Combined Drug-Resistance Mutations in Paenibacillus agaridevorans.</title>
        <authorList>
            <person name="Tanaka Y."/>
            <person name="Funane K."/>
            <person name="Hosaka T."/>
            <person name="Shiwa Y."/>
            <person name="Fujita N."/>
            <person name="Miyazaki T."/>
            <person name="Yoshikawa H."/>
            <person name="Murakami K."/>
            <person name="Kasahara K."/>
            <person name="Inaoka T."/>
            <person name="Hiraga Y."/>
            <person name="Ochi K."/>
        </authorList>
    </citation>
    <scope>NUCLEOTIDE SEQUENCE [LARGE SCALE GENOMIC DNA]</scope>
    <source>
        <strain evidence="3 4">T-3040</strain>
    </source>
</reference>
<sequence length="1553" mass="168745">MAYRGAILIAFVFLLMGAGSVMAAGQPWQKLSGGTFNGQIMPFEAVSTLDGLSITGSGNYDFGGGAAGVLLKKSVDRKKFSMTMRIDKVAGWGKDGVDSWINFNLLHEPRYFSLGNPAAAKGLTVFIRPRSTDSLDIEIYRLSEPKPGDEGDFAPGWKGIGGGTIKAIWNKDITFEIRTDEKAAGDLYINGTKMDSEMEQIEDKWFKNGQAYFSIGAAAGTDTPFAYTLRSVQGAKAMLDTPPPTGKYLDTPGHWAEKSIERAALQGIVFGNTDYTFRPNQSITRAEFAVMLNRALKLPSASAGQPFRDVAAASWYAADISNAYAAGLVQGVDENRFAPNAGISRQQMAAFLVRSYAYKGGDPNEGTMDASALADANQVSAWAQEDVERAVELELMRGRSNGMFAPDGQVLRSEAVQALLNVLDAIEKRGGGGEPSSSPPTVKAPWEMATLKQAPAYERDPARDVGNVQAIWFEGQPYEGRQTKVFAYIGLPEEAKSGKVPAVVLAHGGLGTAFADWVKLWNDRGYAAIAMDLEGNVPPWNAAKGSYDRHEFSGPANQAVWRDLNKPVKDQWTYHAVADIILSHSLLRSMPAVDESRIGLVGISWGGVLTSITSGVDDRFSFAASVYGAGHVSDSPSYFGDTYRSWNKETQQKFDSLWEPAAYLAKASMPMLWLNGDADEHFPLSVFSQSYETVPSDSVLSIHHGMTHGQEQGMSPEELFAFADSIVAGGTPLPKIVRFELNGRQLSIEAASSSIADAELYYTTKAANELKPQWTKVSMDAGADGKTFAAQLPAEAKAHYINLIDKKGLISSTPLQDVKTSGVRISSAVTSVEWQTLEGGILNGARAPFSVTDEDDGIAITGQGNYDFAGHAAGIVRTEAVDLGQFAVDLRLDQVAGWGSEGTDSWINFNLLNQPTYFKLGAPSASKGLTVFVRPYSANRLDIEVYRLSEPQPGDENDWVPGWKGIGGGSLVASWNTPLRFEVRTDALGERTLYANGTPISADLSQIDNSWFVNGDAYFSIGAAASGANTFGYRLLSVDDRPALLRSAFYNWSRLKGGMQNGLWAPFEAEEASEGIVVTGQGNYDFTGHAAGLVLNRKLPSERFAVEVMLSEVPGWGSQGIDSWLSLNWLSSPSFFRLGDPGSVKGLNIFIRPYSEDRLDIEVYRISEPQAGDEQDWVPGWKWIGGGSISANWNDLLRFEYGRNAAGTRFLTVNGQPIAASTGLDQIMDNWFSGGKAYFSIGAATASSNPFQYRLLSINDIGVGIDSLPESTNWLLDPEFAQGAQVYHPAQGGVQVTGVVDFGKDIYGYTPIWNFSQWNSRSDLASIAGVRAGSRYLYSNAYKTVALDDDGTLELSVDAGLEYDEPRDSVSDPWLHLYLEQRIGSPRSLSLNHDLNVRFDTRITEMQSLMNPVDYNPAYHAAMAVVYLILNDSGGSGDFINFGIPIFDSRYTYVPASWHIDSGFHPSGDTHQLIYTLGASSIYNEPTGNGNWQSVDLDLKASILDALTVAKNNGFLTDVAYEELELSAVYIGWEVPGIYKAGMQIKNLSITEV</sequence>
<name>A0A2R5F2W9_9BACL</name>
<dbReference type="PANTHER" id="PTHR22946">
    <property type="entry name" value="DIENELACTONE HYDROLASE DOMAIN-CONTAINING PROTEIN-RELATED"/>
    <property type="match status" value="1"/>
</dbReference>
<dbReference type="InterPro" id="IPR050261">
    <property type="entry name" value="FrsA_esterase"/>
</dbReference>
<dbReference type="GO" id="GO:0006508">
    <property type="term" value="P:proteolysis"/>
    <property type="evidence" value="ECO:0007669"/>
    <property type="project" value="InterPro"/>
</dbReference>
<dbReference type="Pfam" id="PF00395">
    <property type="entry name" value="SLH"/>
    <property type="match status" value="3"/>
</dbReference>
<feature type="domain" description="SLH" evidence="2">
    <location>
        <begin position="307"/>
        <end position="366"/>
    </location>
</feature>
<evidence type="ECO:0000313" key="3">
    <source>
        <dbReference type="EMBL" id="GBG10184.1"/>
    </source>
</evidence>
<gene>
    <name evidence="3" type="ORF">PAT3040_04902</name>
</gene>
<keyword evidence="4" id="KW-1185">Reference proteome</keyword>
<dbReference type="InterPro" id="IPR001375">
    <property type="entry name" value="Peptidase_S9_cat"/>
</dbReference>
<feature type="domain" description="SLH" evidence="2">
    <location>
        <begin position="370"/>
        <end position="433"/>
    </location>
</feature>
<dbReference type="InterPro" id="IPR001119">
    <property type="entry name" value="SLH_dom"/>
</dbReference>
<dbReference type="Gene3D" id="3.40.50.1820">
    <property type="entry name" value="alpha/beta hydrolase"/>
    <property type="match status" value="1"/>
</dbReference>